<dbReference type="PROSITE" id="PS50089">
    <property type="entry name" value="ZF_RING_2"/>
    <property type="match status" value="1"/>
</dbReference>
<dbReference type="InterPro" id="IPR013083">
    <property type="entry name" value="Znf_RING/FYVE/PHD"/>
</dbReference>
<dbReference type="EMBL" id="CAJOBD010001041">
    <property type="protein sequence ID" value="CAF3752549.1"/>
    <property type="molecule type" value="Genomic_DNA"/>
</dbReference>
<keyword evidence="3" id="KW-0862">Zinc</keyword>
<accession>A0A818YLD1</accession>
<evidence type="ECO:0000313" key="9">
    <source>
        <dbReference type="Proteomes" id="UP000663836"/>
    </source>
</evidence>
<gene>
    <name evidence="8" type="ORF">JBS370_LOCUS12651</name>
    <name evidence="7" type="ORF">ZHD862_LOCUS20477</name>
</gene>
<dbReference type="GO" id="GO:0008270">
    <property type="term" value="F:zinc ion binding"/>
    <property type="evidence" value="ECO:0007669"/>
    <property type="project" value="UniProtKB-KW"/>
</dbReference>
<evidence type="ECO:0000256" key="2">
    <source>
        <dbReference type="ARBA" id="ARBA00022771"/>
    </source>
</evidence>
<dbReference type="InterPro" id="IPR017907">
    <property type="entry name" value="Znf_RING_CS"/>
</dbReference>
<evidence type="ECO:0000259" key="6">
    <source>
        <dbReference type="PROSITE" id="PS50089"/>
    </source>
</evidence>
<keyword evidence="2 4" id="KW-0863">Zinc-finger</keyword>
<reference evidence="8" key="1">
    <citation type="submission" date="2021-02" db="EMBL/GenBank/DDBJ databases">
        <authorList>
            <person name="Nowell W R."/>
        </authorList>
    </citation>
    <scope>NUCLEOTIDE SEQUENCE</scope>
</reference>
<evidence type="ECO:0000313" key="7">
    <source>
        <dbReference type="EMBL" id="CAF1157057.1"/>
    </source>
</evidence>
<dbReference type="PROSITE" id="PS00518">
    <property type="entry name" value="ZF_RING_1"/>
    <property type="match status" value="1"/>
</dbReference>
<dbReference type="Pfam" id="PF00097">
    <property type="entry name" value="zf-C3HC4"/>
    <property type="match status" value="1"/>
</dbReference>
<dbReference type="InterPro" id="IPR018957">
    <property type="entry name" value="Znf_C3HC4_RING-type"/>
</dbReference>
<dbReference type="Proteomes" id="UP000663864">
    <property type="component" value="Unassembled WGS sequence"/>
</dbReference>
<dbReference type="Proteomes" id="UP000663836">
    <property type="component" value="Unassembled WGS sequence"/>
</dbReference>
<protein>
    <recommendedName>
        <fullName evidence="6">RING-type domain-containing protein</fullName>
    </recommendedName>
</protein>
<evidence type="ECO:0000256" key="5">
    <source>
        <dbReference type="SAM" id="MobiDB-lite"/>
    </source>
</evidence>
<evidence type="ECO:0000256" key="4">
    <source>
        <dbReference type="PROSITE-ProRule" id="PRU00175"/>
    </source>
</evidence>
<dbReference type="SMART" id="SM00184">
    <property type="entry name" value="RING"/>
    <property type="match status" value="1"/>
</dbReference>
<comment type="caution">
    <text evidence="8">The sequence shown here is derived from an EMBL/GenBank/DDBJ whole genome shotgun (WGS) entry which is preliminary data.</text>
</comment>
<dbReference type="EMBL" id="CAJNOT010001167">
    <property type="protein sequence ID" value="CAF1157057.1"/>
    <property type="molecule type" value="Genomic_DNA"/>
</dbReference>
<dbReference type="AlphaFoldDB" id="A0A818YLD1"/>
<name>A0A818YLD1_9BILA</name>
<dbReference type="InterPro" id="IPR001841">
    <property type="entry name" value="Znf_RING"/>
</dbReference>
<proteinExistence type="predicted"/>
<dbReference type="Gene3D" id="3.30.40.10">
    <property type="entry name" value="Zinc/RING finger domain, C3HC4 (zinc finger)"/>
    <property type="match status" value="1"/>
</dbReference>
<evidence type="ECO:0000256" key="3">
    <source>
        <dbReference type="ARBA" id="ARBA00022833"/>
    </source>
</evidence>
<dbReference type="SUPFAM" id="SSF57850">
    <property type="entry name" value="RING/U-box"/>
    <property type="match status" value="1"/>
</dbReference>
<evidence type="ECO:0000256" key="1">
    <source>
        <dbReference type="ARBA" id="ARBA00022723"/>
    </source>
</evidence>
<feature type="region of interest" description="Disordered" evidence="5">
    <location>
        <begin position="83"/>
        <end position="119"/>
    </location>
</feature>
<organism evidence="8 9">
    <name type="scientific">Rotaria sordida</name>
    <dbReference type="NCBI Taxonomy" id="392033"/>
    <lineage>
        <taxon>Eukaryota</taxon>
        <taxon>Metazoa</taxon>
        <taxon>Spiralia</taxon>
        <taxon>Gnathifera</taxon>
        <taxon>Rotifera</taxon>
        <taxon>Eurotatoria</taxon>
        <taxon>Bdelloidea</taxon>
        <taxon>Philodinida</taxon>
        <taxon>Philodinidae</taxon>
        <taxon>Rotaria</taxon>
    </lineage>
</organism>
<sequence length="158" mass="18686">MSQSSTYNQRTSKWQKKPLITYDCPICVTTNTRQLLELPCGHNLCLSCLHMICAHSTLACPFCRCRLSTWLRRNPDYSKLTIKRQSTTKTKKKRIIQQQPQPQPSRHHQTSKIKPTFDEQGNISDDWLFAKKIHYEELEEFRYTYGRITRSMAKKMKT</sequence>
<feature type="domain" description="RING-type" evidence="6">
    <location>
        <begin position="24"/>
        <end position="64"/>
    </location>
</feature>
<evidence type="ECO:0000313" key="8">
    <source>
        <dbReference type="EMBL" id="CAF3752549.1"/>
    </source>
</evidence>
<keyword evidence="1" id="KW-0479">Metal-binding</keyword>